<feature type="domain" description="EGF-like" evidence="1">
    <location>
        <begin position="978"/>
        <end position="1011"/>
    </location>
</feature>
<accession>I7MDQ1</accession>
<dbReference type="eggNOG" id="KOG3525">
    <property type="taxonomic scope" value="Eukaryota"/>
</dbReference>
<feature type="domain" description="EGF-like" evidence="1">
    <location>
        <begin position="159"/>
        <end position="196"/>
    </location>
</feature>
<feature type="domain" description="EGF-like" evidence="1">
    <location>
        <begin position="542"/>
        <end position="582"/>
    </location>
</feature>
<dbReference type="KEGG" id="tet:TTHERM_00707460"/>
<sequence>MGLNTFNCPNAAPVQFRKKYYGIFDQDTLSKSPGANVGYFKFDTPIPHYEREVNIDFVYLRGNGNNQITIQLDGITKSQFGIDKNQFQVTKLCDNQYNLFNMLAYKEFEQYLKYRQKYAMNGNQIIIRVSETDYWSNFRALLTSSIQVNINTCHPSCLTCTDSKENSCITCTSQATLKNGKCTCNSAFLFQDGQCVPTCDQTKQYFKKQEKDIICTYIKNCLSWDITNQKCLQCQNPMLSQQDKCVSSCSSGFEPVLNKKTKLTECLLIDRYLNVSFQLFAFHSNEFSGIEAASISGLSPYQFVTQYDLGSIVSKCGNQQLYDFPKNTDSQILITLNNQKQNITLTQSQLSQATDICGFEGLEVFGTFSLYAISNSQNNTLNILNQNSNAYFGVREISIYTFDCLQNNCKNCTLNNLETTCQTCVVGYYLQSNTCIQCNPTCYDCQNSSSCISCLPIQGLTLNKSNQCVCQEYYFFDSVNTVCSACKNQKCLTCQENDSTQCISCKPPLALLATDCVESCGTGMAVNQSSNKCQNCIQNCSNCDNNLLSCNKCQNGFFFLSDQCQQNCPDGYYGDVQNAICIPCSQSECVNCVFSKDICTKCQNNFLVDINSSKCISNCSFNQYADQGYCKNCSQLYQNCASCDITKCTKCIDNFVLSVDQKLCLNQCPIETVQVNQQCIQCKANCNLCDSNLVCQQCSTGFYLYQGQCSQTCLPQYYPDQYNKCQPCSNLFMNCSTCSSKQCLTCDVNSNYKYLDVNQKQCVENCEIGQFLDSKNQCQKCQNIQCATCNQSNSSICLSCDPSNSSGNIFLDQSGNCVKQCLFGFFADLNNVCQDCKQYDTNCILCNSKICLQCKDSFCLQIDNTLQSSCKASNPNCNQNNCPNYCLACQNDICLACSQNFFLLNGQCVRECTGPQYYANYQQQTCDSCSQKFGQDCLECNQNSCIKCNQPNQYIFKSQCKNSCGDGYYVDNNNFCQPCSNNNCLSCNPLNPIQCQTCPNSKSLLQNGDCVSQCSQGYYQNLDQCSACSSNCSICNSSQCLMCKQNYKLDVTQQNCINTACPPGQYQGQNYFGSDACLDCSKLFDNCIECTSNQCQKCNSQKILNSSNNTCIDSCPDNYYAENNVCKQCTNPQCKTCSTSVCNSCFLNGQNPYLNEQGNCVSKCKSTEYLDEKNLKCISCSSKYGSSCLSCNSQACIKCDKNQFISDINNNSCVSTCPSGQYGNTTTNLCQNCENSRCSTCNQQPNLCDKCINQYPYLFQGQCLSQCQEGYFPDQDNNCQSCISKYDINCALCDLKQCNSCSPSSNLFLLNNSCVSTCPDFYYPFQQDIKICKQCQDSNCKQCNISDPSKCLSCSGSYLLNEQCNKICPYGTFPNQIDNTCTYCYSKFSSCQECTEKNCISCLENLFMLEDTQQCVQSCPANYIDSSLINNNPNSNLISNSINKKVCKRCANQNCNTCDPKDTNKCLSCSQSLENSPLIYLYNKDCIQKCDFYVNLATNECFDSCPNYLLQIENPKQCQECPQFIQSKACVKQCTSNTYIDQTHSKLCVVCQDQYDNNCILCNSSKCLKCSQGFYLYQNKCYSQCPENTYFDKENYICLDKCIDPLVLISPKQCSKNCPSGYYKEPINSQNQIICGLCDKKCKECFKKSSFCTVCSQGSGWDCLDKEDFDTFLKNQYCEYLKEESQIEKCSKIVTEKDRFISYINGNQDMGIIKFNCPNSNSVQFKKQFYGNPLGSTDTYNFKFETNIPHFEREVNIDFIFFRGDGDNQITVYLDGVKKNKFEIYYPFQLKELCDSSMKWLKKAYKEFEQILKCNFILFQYNKINSQQKIFFIHKINNQISIQQKKYLQN</sequence>
<dbReference type="OrthoDB" id="305047at2759"/>
<feature type="domain" description="EGF-like" evidence="1">
    <location>
        <begin position="939"/>
        <end position="977"/>
    </location>
</feature>
<feature type="domain" description="EGF-like" evidence="1">
    <location>
        <begin position="1027"/>
        <end position="1057"/>
    </location>
</feature>
<feature type="domain" description="EGF-like" evidence="1">
    <location>
        <begin position="485"/>
        <end position="517"/>
    </location>
</feature>
<feature type="domain" description="EGF-like" evidence="1">
    <location>
        <begin position="583"/>
        <end position="616"/>
    </location>
</feature>
<dbReference type="Proteomes" id="UP000009168">
    <property type="component" value="Unassembled WGS sequence"/>
</dbReference>
<protein>
    <submittedName>
        <fullName evidence="2">Zinc finger lsd1 subclass family protein</fullName>
    </submittedName>
</protein>
<dbReference type="SMART" id="SM00261">
    <property type="entry name" value="FU"/>
    <property type="match status" value="24"/>
</dbReference>
<dbReference type="InterPro" id="IPR009030">
    <property type="entry name" value="Growth_fac_rcpt_cys_sf"/>
</dbReference>
<dbReference type="EMBL" id="GG662794">
    <property type="protein sequence ID" value="EAR90732.2"/>
    <property type="molecule type" value="Genomic_DNA"/>
</dbReference>
<feature type="domain" description="EGF-like" evidence="1">
    <location>
        <begin position="681"/>
        <end position="710"/>
    </location>
</feature>
<feature type="domain" description="EGF-like" evidence="1">
    <location>
        <begin position="1237"/>
        <end position="1280"/>
    </location>
</feature>
<feature type="domain" description="EGF-like" evidence="1">
    <location>
        <begin position="1550"/>
        <end position="1582"/>
    </location>
</feature>
<dbReference type="InterPro" id="IPR000742">
    <property type="entry name" value="EGF"/>
</dbReference>
<feature type="domain" description="EGF-like" evidence="1">
    <location>
        <begin position="876"/>
        <end position="909"/>
    </location>
</feature>
<keyword evidence="3" id="KW-1185">Reference proteome</keyword>
<dbReference type="CDD" id="cd00064">
    <property type="entry name" value="FU"/>
    <property type="match status" value="1"/>
</dbReference>
<reference evidence="3" key="1">
    <citation type="journal article" date="2006" name="PLoS Biol.">
        <title>Macronuclear genome sequence of the ciliate Tetrahymena thermophila, a model eukaryote.</title>
        <authorList>
            <person name="Eisen J.A."/>
            <person name="Coyne R.S."/>
            <person name="Wu M."/>
            <person name="Wu D."/>
            <person name="Thiagarajan M."/>
            <person name="Wortman J.R."/>
            <person name="Badger J.H."/>
            <person name="Ren Q."/>
            <person name="Amedeo P."/>
            <person name="Jones K.M."/>
            <person name="Tallon L.J."/>
            <person name="Delcher A.L."/>
            <person name="Salzberg S.L."/>
            <person name="Silva J.C."/>
            <person name="Haas B.J."/>
            <person name="Majoros W.H."/>
            <person name="Farzad M."/>
            <person name="Carlton J.M."/>
            <person name="Smith R.K. Jr."/>
            <person name="Garg J."/>
            <person name="Pearlman R.E."/>
            <person name="Karrer K.M."/>
            <person name="Sun L."/>
            <person name="Manning G."/>
            <person name="Elde N.C."/>
            <person name="Turkewitz A.P."/>
            <person name="Asai D.J."/>
            <person name="Wilkes D.E."/>
            <person name="Wang Y."/>
            <person name="Cai H."/>
            <person name="Collins K."/>
            <person name="Stewart B.A."/>
            <person name="Lee S.R."/>
            <person name="Wilamowska K."/>
            <person name="Weinberg Z."/>
            <person name="Ruzzo W.L."/>
            <person name="Wloga D."/>
            <person name="Gaertig J."/>
            <person name="Frankel J."/>
            <person name="Tsao C.-C."/>
            <person name="Gorovsky M.A."/>
            <person name="Keeling P.J."/>
            <person name="Waller R.F."/>
            <person name="Patron N.J."/>
            <person name="Cherry J.M."/>
            <person name="Stover N.A."/>
            <person name="Krieger C.J."/>
            <person name="del Toro C."/>
            <person name="Ryder H.F."/>
            <person name="Williamson S.C."/>
            <person name="Barbeau R.A."/>
            <person name="Hamilton E.P."/>
            <person name="Orias E."/>
        </authorList>
    </citation>
    <scope>NUCLEOTIDE SEQUENCE [LARGE SCALE GENOMIC DNA]</scope>
    <source>
        <strain evidence="3">SB210</strain>
    </source>
</reference>
<name>I7MDQ1_TETTS</name>
<dbReference type="GeneID" id="7840207"/>
<gene>
    <name evidence="2" type="ORF">TTHERM_00707460</name>
</gene>
<dbReference type="PANTHER" id="PTHR46987:SF7">
    <property type="entry name" value="TNFR-CYS DOMAIN-CONTAINING PROTEIN"/>
    <property type="match status" value="1"/>
</dbReference>
<dbReference type="SMART" id="SM00181">
    <property type="entry name" value="EGF"/>
    <property type="match status" value="13"/>
</dbReference>
<dbReference type="InterPro" id="IPR051514">
    <property type="entry name" value="R-spondin"/>
</dbReference>
<organism evidence="2 3">
    <name type="scientific">Tetrahymena thermophila (strain SB210)</name>
    <dbReference type="NCBI Taxonomy" id="312017"/>
    <lineage>
        <taxon>Eukaryota</taxon>
        <taxon>Sar</taxon>
        <taxon>Alveolata</taxon>
        <taxon>Ciliophora</taxon>
        <taxon>Intramacronucleata</taxon>
        <taxon>Oligohymenophorea</taxon>
        <taxon>Hymenostomatida</taxon>
        <taxon>Tetrahymenina</taxon>
        <taxon>Tetrahymenidae</taxon>
        <taxon>Tetrahymena</taxon>
    </lineage>
</organism>
<evidence type="ECO:0000259" key="1">
    <source>
        <dbReference type="SMART" id="SM00181"/>
    </source>
</evidence>
<evidence type="ECO:0000313" key="2">
    <source>
        <dbReference type="EMBL" id="EAR90732.2"/>
    </source>
</evidence>
<dbReference type="RefSeq" id="XP_001010977.2">
    <property type="nucleotide sequence ID" value="XM_001010977.2"/>
</dbReference>
<proteinExistence type="predicted"/>
<feature type="domain" description="EGF-like" evidence="1">
    <location>
        <begin position="1089"/>
        <end position="1127"/>
    </location>
</feature>
<evidence type="ECO:0000313" key="3">
    <source>
        <dbReference type="Proteomes" id="UP000009168"/>
    </source>
</evidence>
<feature type="domain" description="EGF-like" evidence="1">
    <location>
        <begin position="403"/>
        <end position="436"/>
    </location>
</feature>
<dbReference type="Gene3D" id="2.10.220.10">
    <property type="entry name" value="Hormone Receptor, Insulin-like Growth Factor Receptor 1, Chain A, domain 2"/>
    <property type="match status" value="12"/>
</dbReference>
<dbReference type="InParanoid" id="I7MDQ1"/>
<dbReference type="SUPFAM" id="SSF57184">
    <property type="entry name" value="Growth factor receptor domain"/>
    <property type="match status" value="10"/>
</dbReference>
<dbReference type="PANTHER" id="PTHR46987">
    <property type="entry name" value="NEUROHYPOPHYSIAL HORMONES, N-TERMINAL DOMAIN CONTAINING PROTEIN"/>
    <property type="match status" value="1"/>
</dbReference>
<dbReference type="InterPro" id="IPR006212">
    <property type="entry name" value="Furin_repeat"/>
</dbReference>